<gene>
    <name evidence="6" type="ORF">QLQ12_32420</name>
</gene>
<evidence type="ECO:0000256" key="1">
    <source>
        <dbReference type="ARBA" id="ARBA00023015"/>
    </source>
</evidence>
<dbReference type="SUPFAM" id="SSF46689">
    <property type="entry name" value="Homeodomain-like"/>
    <property type="match status" value="1"/>
</dbReference>
<name>A0ABT6WUF3_9ACTN</name>
<dbReference type="InterPro" id="IPR050109">
    <property type="entry name" value="HTH-type_TetR-like_transc_reg"/>
</dbReference>
<dbReference type="InterPro" id="IPR001647">
    <property type="entry name" value="HTH_TetR"/>
</dbReference>
<evidence type="ECO:0000313" key="6">
    <source>
        <dbReference type="EMBL" id="MDI6103324.1"/>
    </source>
</evidence>
<dbReference type="PROSITE" id="PS50977">
    <property type="entry name" value="HTH_TETR_2"/>
    <property type="match status" value="1"/>
</dbReference>
<evidence type="ECO:0000259" key="5">
    <source>
        <dbReference type="PROSITE" id="PS50977"/>
    </source>
</evidence>
<evidence type="ECO:0000313" key="7">
    <source>
        <dbReference type="Proteomes" id="UP001241758"/>
    </source>
</evidence>
<dbReference type="SUPFAM" id="SSF48498">
    <property type="entry name" value="Tetracyclin repressor-like, C-terminal domain"/>
    <property type="match status" value="1"/>
</dbReference>
<sequence length="257" mass="28181">MSTNGGTDSRTKNGLDLLWAERGRERRNRPGLSIDRIVEAGIRIADAEGLEGLSMRRVAAELGSGAMSLYRYVPGKEELIDLMVDSVTGQTAFPDPPPQGWRARLEWSARTDWALYRRHLWSLQILATTRPPLGPNVLASTNWALSAVDGIGLSVRQMSWIVMMVAGYVQGAALLLVNENSAERDTGSTREQWWAAQTAQVMALMQSGAFPVLAKVAAESTGENDLDEWFEFGLARLMDGIEVFVAGNARPAPEPPR</sequence>
<dbReference type="RefSeq" id="WP_282764349.1">
    <property type="nucleotide sequence ID" value="NZ_JASCTH010000025.1"/>
</dbReference>
<dbReference type="Proteomes" id="UP001241758">
    <property type="component" value="Unassembled WGS sequence"/>
</dbReference>
<keyword evidence="7" id="KW-1185">Reference proteome</keyword>
<comment type="caution">
    <text evidence="6">The sequence shown here is derived from an EMBL/GenBank/DDBJ whole genome shotgun (WGS) entry which is preliminary data.</text>
</comment>
<dbReference type="EMBL" id="JASCTH010000025">
    <property type="protein sequence ID" value="MDI6103324.1"/>
    <property type="molecule type" value="Genomic_DNA"/>
</dbReference>
<dbReference type="InterPro" id="IPR004111">
    <property type="entry name" value="Repressor_TetR_C"/>
</dbReference>
<accession>A0ABT6WUF3</accession>
<proteinExistence type="predicted"/>
<feature type="domain" description="HTH tetR-type" evidence="5">
    <location>
        <begin position="31"/>
        <end position="91"/>
    </location>
</feature>
<dbReference type="Gene3D" id="1.10.357.10">
    <property type="entry name" value="Tetracycline Repressor, domain 2"/>
    <property type="match status" value="1"/>
</dbReference>
<keyword evidence="3" id="KW-0804">Transcription</keyword>
<protein>
    <submittedName>
        <fullName evidence="6">TetR/AcrR family transcriptional regulator</fullName>
    </submittedName>
</protein>
<dbReference type="PANTHER" id="PTHR30055:SF151">
    <property type="entry name" value="TRANSCRIPTIONAL REGULATORY PROTEIN"/>
    <property type="match status" value="1"/>
</dbReference>
<feature type="DNA-binding region" description="H-T-H motif" evidence="4">
    <location>
        <begin position="54"/>
        <end position="73"/>
    </location>
</feature>
<evidence type="ECO:0000256" key="3">
    <source>
        <dbReference type="ARBA" id="ARBA00023163"/>
    </source>
</evidence>
<dbReference type="PANTHER" id="PTHR30055">
    <property type="entry name" value="HTH-TYPE TRANSCRIPTIONAL REGULATOR RUTR"/>
    <property type="match status" value="1"/>
</dbReference>
<organism evidence="6 7">
    <name type="scientific">Actinoplanes sandaracinus</name>
    <dbReference type="NCBI Taxonomy" id="3045177"/>
    <lineage>
        <taxon>Bacteria</taxon>
        <taxon>Bacillati</taxon>
        <taxon>Actinomycetota</taxon>
        <taxon>Actinomycetes</taxon>
        <taxon>Micromonosporales</taxon>
        <taxon>Micromonosporaceae</taxon>
        <taxon>Actinoplanes</taxon>
    </lineage>
</organism>
<dbReference type="Pfam" id="PF02909">
    <property type="entry name" value="TetR_C_1"/>
    <property type="match status" value="1"/>
</dbReference>
<keyword evidence="2 4" id="KW-0238">DNA-binding</keyword>
<dbReference type="InterPro" id="IPR009057">
    <property type="entry name" value="Homeodomain-like_sf"/>
</dbReference>
<evidence type="ECO:0000256" key="2">
    <source>
        <dbReference type="ARBA" id="ARBA00023125"/>
    </source>
</evidence>
<dbReference type="InterPro" id="IPR036271">
    <property type="entry name" value="Tet_transcr_reg_TetR-rel_C_sf"/>
</dbReference>
<evidence type="ECO:0000256" key="4">
    <source>
        <dbReference type="PROSITE-ProRule" id="PRU00335"/>
    </source>
</evidence>
<keyword evidence="1" id="KW-0805">Transcription regulation</keyword>
<reference evidence="6 7" key="1">
    <citation type="submission" date="2023-05" db="EMBL/GenBank/DDBJ databases">
        <title>Actinoplanes sp. NEAU-A12 genome sequencing.</title>
        <authorList>
            <person name="Wang Z.-S."/>
        </authorList>
    </citation>
    <scope>NUCLEOTIDE SEQUENCE [LARGE SCALE GENOMIC DNA]</scope>
    <source>
        <strain evidence="6 7">NEAU-A12</strain>
    </source>
</reference>
<dbReference type="Pfam" id="PF00440">
    <property type="entry name" value="TetR_N"/>
    <property type="match status" value="1"/>
</dbReference>
<dbReference type="Gene3D" id="1.10.10.60">
    <property type="entry name" value="Homeodomain-like"/>
    <property type="match status" value="1"/>
</dbReference>